<dbReference type="PANTHER" id="PTHR35354:SF1">
    <property type="entry name" value="RGD1561648"/>
    <property type="match status" value="1"/>
</dbReference>
<keyword evidence="2" id="KW-1185">Reference proteome</keyword>
<evidence type="ECO:0000313" key="1">
    <source>
        <dbReference type="EMBL" id="TSP25371.1"/>
    </source>
</evidence>
<proteinExistence type="predicted"/>
<organism evidence="1 2">
    <name type="scientific">Bagarius yarrelli</name>
    <name type="common">Goonch</name>
    <name type="synonym">Bagrus yarrelli</name>
    <dbReference type="NCBI Taxonomy" id="175774"/>
    <lineage>
        <taxon>Eukaryota</taxon>
        <taxon>Metazoa</taxon>
        <taxon>Chordata</taxon>
        <taxon>Craniata</taxon>
        <taxon>Vertebrata</taxon>
        <taxon>Euteleostomi</taxon>
        <taxon>Actinopterygii</taxon>
        <taxon>Neopterygii</taxon>
        <taxon>Teleostei</taxon>
        <taxon>Ostariophysi</taxon>
        <taxon>Siluriformes</taxon>
        <taxon>Sisoridae</taxon>
        <taxon>Sisorinae</taxon>
        <taxon>Bagarius</taxon>
    </lineage>
</organism>
<dbReference type="AlphaFoldDB" id="A0A556UXN3"/>
<dbReference type="EMBL" id="VCAZ01000074">
    <property type="protein sequence ID" value="TSP25371.1"/>
    <property type="molecule type" value="Genomic_DNA"/>
</dbReference>
<dbReference type="InterPro" id="IPR027878">
    <property type="entry name" value="DUF4551"/>
</dbReference>
<evidence type="ECO:0000313" key="2">
    <source>
        <dbReference type="Proteomes" id="UP000319801"/>
    </source>
</evidence>
<protein>
    <submittedName>
        <fullName evidence="1">Uncharacterized protein</fullName>
    </submittedName>
</protein>
<dbReference type="Pfam" id="PF15087">
    <property type="entry name" value="DUF4551"/>
    <property type="match status" value="2"/>
</dbReference>
<name>A0A556UXN3_BAGYA</name>
<dbReference type="Proteomes" id="UP000319801">
    <property type="component" value="Unassembled WGS sequence"/>
</dbReference>
<comment type="caution">
    <text evidence="1">The sequence shown here is derived from an EMBL/GenBank/DDBJ whole genome shotgun (WGS) entry which is preliminary data.</text>
</comment>
<dbReference type="PANTHER" id="PTHR35354">
    <property type="entry name" value="RGD1561648"/>
    <property type="match status" value="1"/>
</dbReference>
<reference evidence="1 2" key="1">
    <citation type="journal article" date="2019" name="Genome Biol. Evol.">
        <title>Whole-Genome Sequencing of the Giant Devil Catfish, Bagarius yarrelli.</title>
        <authorList>
            <person name="Jiang W."/>
            <person name="Lv Y."/>
            <person name="Cheng L."/>
            <person name="Yang K."/>
            <person name="Chao B."/>
            <person name="Wang X."/>
            <person name="Li Y."/>
            <person name="Pan X."/>
            <person name="You X."/>
            <person name="Zhang Y."/>
            <person name="Yang J."/>
            <person name="Li J."/>
            <person name="Zhang X."/>
            <person name="Liu S."/>
            <person name="Sun C."/>
            <person name="Yang J."/>
            <person name="Shi Q."/>
        </authorList>
    </citation>
    <scope>NUCLEOTIDE SEQUENCE [LARGE SCALE GENOMIC DNA]</scope>
    <source>
        <strain evidence="1">JWS20170419001</strain>
        <tissue evidence="1">Muscle</tissue>
    </source>
</reference>
<gene>
    <name evidence="1" type="ORF">Baya_9596</name>
</gene>
<dbReference type="OrthoDB" id="6022562at2759"/>
<accession>A0A556UXN3</accession>
<sequence length="457" mass="52543">MASPGSNASFCRRNSKLETFLKRNAHRDVHERIRYYEACVIVSEELDKVFMHVVLTDDCVYLTEYHPKKLLRALNFSLILHIELINDLPDFLRGKNQEQSLHIRIVHTRLKERAKPQPAAKPCQQEHTHSLGLFDSCTFTSLYLCSRDAEDEGKFDSSRKSSVLTRLKQKAAKERKKKKEDEGKNEAELHLYAVMTSSQIYVRLQRSWNSYIMKSTLMLSPCTLSSFPSSKKHSLKPKISWERKCQLFSQLSGELLQEVLSLEGLYLLVQELCTAARQNPAVKTLFWRSPELYSFLVKTLTDSLQLSEDKLHYADRLLLSMLVVQTIGLMFGETEKEVSHFSTITSKQGSVTADLLLVLVCDPELKSNNCDPVSHAESDSPLSPSQAVLLYQRCCLLLTCMQHNTSVKTYLITELREEFRYYVRQSKLDKKLPSHYPISRPAKHLLLQLLSLVLDRP</sequence>